<keyword evidence="2" id="KW-1185">Reference proteome</keyword>
<gene>
    <name evidence="1" type="ORF">RclHR1_25080003</name>
</gene>
<evidence type="ECO:0000313" key="2">
    <source>
        <dbReference type="Proteomes" id="UP000247702"/>
    </source>
</evidence>
<sequence length="77" mass="8431">MKKRRVTSTTTQLVEASEKFHGIVKDCQLMELSINGDRRGRQMRNRERILITTTTATTGTTVTKATTAATSAAATSE</sequence>
<proteinExistence type="predicted"/>
<protein>
    <submittedName>
        <fullName evidence="1">Uncharacterized protein</fullName>
    </submittedName>
</protein>
<dbReference type="EMBL" id="BEXD01001678">
    <property type="protein sequence ID" value="GBB95303.1"/>
    <property type="molecule type" value="Genomic_DNA"/>
</dbReference>
<dbReference type="AlphaFoldDB" id="A0A2Z6QYP4"/>
<dbReference type="Proteomes" id="UP000247702">
    <property type="component" value="Unassembled WGS sequence"/>
</dbReference>
<reference evidence="1 2" key="1">
    <citation type="submission" date="2017-11" db="EMBL/GenBank/DDBJ databases">
        <title>The genome of Rhizophagus clarus HR1 reveals common genetic basis of auxotrophy among arbuscular mycorrhizal fungi.</title>
        <authorList>
            <person name="Kobayashi Y."/>
        </authorList>
    </citation>
    <scope>NUCLEOTIDE SEQUENCE [LARGE SCALE GENOMIC DNA]</scope>
    <source>
        <strain evidence="1 2">HR1</strain>
    </source>
</reference>
<accession>A0A2Z6QYP4</accession>
<name>A0A2Z6QYP4_9GLOM</name>
<organism evidence="1 2">
    <name type="scientific">Rhizophagus clarus</name>
    <dbReference type="NCBI Taxonomy" id="94130"/>
    <lineage>
        <taxon>Eukaryota</taxon>
        <taxon>Fungi</taxon>
        <taxon>Fungi incertae sedis</taxon>
        <taxon>Mucoromycota</taxon>
        <taxon>Glomeromycotina</taxon>
        <taxon>Glomeromycetes</taxon>
        <taxon>Glomerales</taxon>
        <taxon>Glomeraceae</taxon>
        <taxon>Rhizophagus</taxon>
    </lineage>
</organism>
<evidence type="ECO:0000313" key="1">
    <source>
        <dbReference type="EMBL" id="GBB95303.1"/>
    </source>
</evidence>
<comment type="caution">
    <text evidence="1">The sequence shown here is derived from an EMBL/GenBank/DDBJ whole genome shotgun (WGS) entry which is preliminary data.</text>
</comment>